<dbReference type="AlphaFoldDB" id="A0A1H1VD05"/>
<evidence type="ECO:0008006" key="4">
    <source>
        <dbReference type="Google" id="ProtNLM"/>
    </source>
</evidence>
<feature type="signal peptide" evidence="1">
    <location>
        <begin position="1"/>
        <end position="20"/>
    </location>
</feature>
<dbReference type="Proteomes" id="UP000199679">
    <property type="component" value="Chromosome I"/>
</dbReference>
<accession>A0A1H1VD05</accession>
<dbReference type="STRING" id="652787.SAMN05216490_1893"/>
<dbReference type="OrthoDB" id="1466765at2"/>
<keyword evidence="1" id="KW-0732">Signal</keyword>
<reference evidence="2 3" key="1">
    <citation type="submission" date="2016-10" db="EMBL/GenBank/DDBJ databases">
        <authorList>
            <person name="de Groot N.N."/>
        </authorList>
    </citation>
    <scope>NUCLEOTIDE SEQUENCE [LARGE SCALE GENOMIC DNA]</scope>
    <source>
        <strain evidence="2 3">MP1X4</strain>
    </source>
</reference>
<dbReference type="RefSeq" id="WP_091371570.1">
    <property type="nucleotide sequence ID" value="NZ_LT629740.1"/>
</dbReference>
<sequence length="388" mass="42255">MKKVLFLLFATIAWVINVKAQNARIQTVKGDRGVVVGVNVVNPMRANLGDQNAAFDQLKAAGVQVIRCGITADGKGIDYAKRAAANGISVQLILSPQYPPGAPSRPYDPKNFPQMWSGHPLSYADPELSKKYYQSLFDQLDKNGIVLAGIELGNEINWAAFNPEFPIPGEGKILSLHDLYNDPEGRQIAKGFLQYLKILAVLKEVRDQSSLNRHVPIILAGMVSAPDGEKLYNNKKEDMVSLSATIGFLQANGLDTLVDAYGIHSYPSPGQPGNPAADAKRVARFTSVDIAECRPVGSKSGKPAWITEWGFNNTDQNCPVNDTARTMLVKQMMGIFAKASAQGRLVGVTYFAWNSDPWSKQPDPYSLYRCGGLTPSGKAAIQQLKFGK</sequence>
<evidence type="ECO:0000313" key="3">
    <source>
        <dbReference type="Proteomes" id="UP000199679"/>
    </source>
</evidence>
<keyword evidence="3" id="KW-1185">Reference proteome</keyword>
<dbReference type="EMBL" id="LT629740">
    <property type="protein sequence ID" value="SDS82658.1"/>
    <property type="molecule type" value="Genomic_DNA"/>
</dbReference>
<dbReference type="SUPFAM" id="SSF51445">
    <property type="entry name" value="(Trans)glycosidases"/>
    <property type="match status" value="1"/>
</dbReference>
<name>A0A1H1VD05_MUCMA</name>
<proteinExistence type="predicted"/>
<organism evidence="2 3">
    <name type="scientific">Mucilaginibacter mallensis</name>
    <dbReference type="NCBI Taxonomy" id="652787"/>
    <lineage>
        <taxon>Bacteria</taxon>
        <taxon>Pseudomonadati</taxon>
        <taxon>Bacteroidota</taxon>
        <taxon>Sphingobacteriia</taxon>
        <taxon>Sphingobacteriales</taxon>
        <taxon>Sphingobacteriaceae</taxon>
        <taxon>Mucilaginibacter</taxon>
    </lineage>
</organism>
<gene>
    <name evidence="2" type="ORF">SAMN05216490_1893</name>
</gene>
<dbReference type="Gene3D" id="3.20.20.80">
    <property type="entry name" value="Glycosidases"/>
    <property type="match status" value="1"/>
</dbReference>
<evidence type="ECO:0000313" key="2">
    <source>
        <dbReference type="EMBL" id="SDS82658.1"/>
    </source>
</evidence>
<feature type="chain" id="PRO_5009263127" description="Glycosyl hydrolase catalytic core" evidence="1">
    <location>
        <begin position="21"/>
        <end position="388"/>
    </location>
</feature>
<dbReference type="InterPro" id="IPR017853">
    <property type="entry name" value="GH"/>
</dbReference>
<protein>
    <recommendedName>
        <fullName evidence="4">Glycosyl hydrolase catalytic core</fullName>
    </recommendedName>
</protein>
<evidence type="ECO:0000256" key="1">
    <source>
        <dbReference type="SAM" id="SignalP"/>
    </source>
</evidence>